<dbReference type="InterPro" id="IPR023198">
    <property type="entry name" value="PGP-like_dom2"/>
</dbReference>
<dbReference type="CDD" id="cd02603">
    <property type="entry name" value="HAD_sEH-N_like"/>
    <property type="match status" value="1"/>
</dbReference>
<gene>
    <name evidence="2" type="ORF">HHI_09067</name>
</gene>
<keyword evidence="1" id="KW-0007">Acetylation</keyword>
<dbReference type="InterPro" id="IPR052898">
    <property type="entry name" value="ACAD10-like"/>
</dbReference>
<dbReference type="SUPFAM" id="SSF56784">
    <property type="entry name" value="HAD-like"/>
    <property type="match status" value="1"/>
</dbReference>
<reference evidence="2 3" key="1">
    <citation type="submission" date="2013-04" db="EMBL/GenBank/DDBJ databases">
        <title>Hyphomonas hirschiana VP5 Genome Sequencing.</title>
        <authorList>
            <person name="Lai Q."/>
            <person name="Shao Z."/>
        </authorList>
    </citation>
    <scope>NUCLEOTIDE SEQUENCE [LARGE SCALE GENOMIC DNA]</scope>
    <source>
        <strain evidence="2 3">VP5</strain>
    </source>
</reference>
<proteinExistence type="predicted"/>
<dbReference type="Proteomes" id="UP000025061">
    <property type="component" value="Unassembled WGS sequence"/>
</dbReference>
<dbReference type="SFLD" id="SFLDG01129">
    <property type="entry name" value="C1.5:_HAD__Beta-PGM__Phosphata"/>
    <property type="match status" value="1"/>
</dbReference>
<dbReference type="PANTHER" id="PTHR47829:SF1">
    <property type="entry name" value="HAD FAMILY PHOSPHATASE"/>
    <property type="match status" value="1"/>
</dbReference>
<dbReference type="Gene3D" id="1.10.150.240">
    <property type="entry name" value="Putative phosphatase, domain 2"/>
    <property type="match status" value="1"/>
</dbReference>
<protein>
    <submittedName>
        <fullName evidence="2">Putative phosphatase</fullName>
    </submittedName>
</protein>
<dbReference type="Gene3D" id="3.40.50.1000">
    <property type="entry name" value="HAD superfamily/HAD-like"/>
    <property type="match status" value="1"/>
</dbReference>
<dbReference type="PANTHER" id="PTHR47829">
    <property type="entry name" value="HYDROLASE, PUTATIVE (AFU_ORTHOLOGUE AFUA_1G12880)-RELATED"/>
    <property type="match status" value="1"/>
</dbReference>
<dbReference type="InterPro" id="IPR006439">
    <property type="entry name" value="HAD-SF_hydro_IA"/>
</dbReference>
<dbReference type="InterPro" id="IPR011945">
    <property type="entry name" value="HAD-SF_ppase_IA/epoxid_hydro_N"/>
</dbReference>
<dbReference type="NCBIfam" id="TIGR01509">
    <property type="entry name" value="HAD-SF-IA-v3"/>
    <property type="match status" value="1"/>
</dbReference>
<dbReference type="NCBIfam" id="TIGR02247">
    <property type="entry name" value="HAD-1A3-hyp"/>
    <property type="match status" value="1"/>
</dbReference>
<dbReference type="SFLD" id="SFLDS00003">
    <property type="entry name" value="Haloacid_Dehalogenase"/>
    <property type="match status" value="1"/>
</dbReference>
<dbReference type="EMBL" id="ARYI01000007">
    <property type="protein sequence ID" value="KCZ93534.1"/>
    <property type="molecule type" value="Genomic_DNA"/>
</dbReference>
<keyword evidence="3" id="KW-1185">Reference proteome</keyword>
<sequence>MKYRAGRASKPVMTRTFQAVIWDFGGVFTSSPFEAFNRYEAEKGLPTDFIRSVNAVNPLENAWAKLERSLVGAEEFDGLFRAEAQSMGHDVPGKDILGLLSGHLRPRVVNALKVCKGHGKVGCITNNAPIGKGASMTHDDEKAAQLAEVFAQFDHLIESSKLGIRKPDPRIYALMCEALDVDPKNCVYLDDLGINLKPAREMGMATIKVTSEDQLLADLEAITGYAVR</sequence>
<dbReference type="PATRIC" id="fig|1280951.3.peg.1831"/>
<evidence type="ECO:0000313" key="2">
    <source>
        <dbReference type="EMBL" id="KCZ93534.1"/>
    </source>
</evidence>
<dbReference type="InterPro" id="IPR036412">
    <property type="entry name" value="HAD-like_sf"/>
</dbReference>
<evidence type="ECO:0000313" key="3">
    <source>
        <dbReference type="Proteomes" id="UP000025061"/>
    </source>
</evidence>
<dbReference type="Pfam" id="PF00702">
    <property type="entry name" value="Hydrolase"/>
    <property type="match status" value="1"/>
</dbReference>
<dbReference type="AlphaFoldDB" id="A0A059FSB8"/>
<evidence type="ECO:0000256" key="1">
    <source>
        <dbReference type="ARBA" id="ARBA00022990"/>
    </source>
</evidence>
<dbReference type="InterPro" id="IPR023214">
    <property type="entry name" value="HAD_sf"/>
</dbReference>
<accession>A0A059FSB8</accession>
<comment type="caution">
    <text evidence="2">The sequence shown here is derived from an EMBL/GenBank/DDBJ whole genome shotgun (WGS) entry which is preliminary data.</text>
</comment>
<organism evidence="2 3">
    <name type="scientific">Hyphomonas hirschiana VP5</name>
    <dbReference type="NCBI Taxonomy" id="1280951"/>
    <lineage>
        <taxon>Bacteria</taxon>
        <taxon>Pseudomonadati</taxon>
        <taxon>Pseudomonadota</taxon>
        <taxon>Alphaproteobacteria</taxon>
        <taxon>Hyphomonadales</taxon>
        <taxon>Hyphomonadaceae</taxon>
        <taxon>Hyphomonas</taxon>
    </lineage>
</organism>
<name>A0A059FSB8_9PROT</name>